<gene>
    <name evidence="1" type="ORF">Cha6605_6045</name>
</gene>
<name>K9UQ01_CHAP6</name>
<dbReference type="KEGG" id="cmp:Cha6605_6045"/>
<geneLocation type="plasmid" evidence="1 2">
    <name>pCHA6605.01</name>
</geneLocation>
<evidence type="ECO:0000313" key="1">
    <source>
        <dbReference type="EMBL" id="AFY96885.1"/>
    </source>
</evidence>
<accession>K9UQ01</accession>
<keyword evidence="1" id="KW-0614">Plasmid</keyword>
<dbReference type="AlphaFoldDB" id="K9UQ01"/>
<dbReference type="HOGENOM" id="CLU_3402772_0_0_3"/>
<evidence type="ECO:0000313" key="2">
    <source>
        <dbReference type="Proteomes" id="UP000010366"/>
    </source>
</evidence>
<keyword evidence="2" id="KW-1185">Reference proteome</keyword>
<dbReference type="EMBL" id="CP003601">
    <property type="protein sequence ID" value="AFY96885.1"/>
    <property type="molecule type" value="Genomic_DNA"/>
</dbReference>
<sequence>MILHGRGVANDECSILVITLGHNFLDILVG</sequence>
<organism evidence="1 2">
    <name type="scientific">Chamaesiphon minutus (strain ATCC 27169 / PCC 6605)</name>
    <dbReference type="NCBI Taxonomy" id="1173020"/>
    <lineage>
        <taxon>Bacteria</taxon>
        <taxon>Bacillati</taxon>
        <taxon>Cyanobacteriota</taxon>
        <taxon>Cyanophyceae</taxon>
        <taxon>Gomontiellales</taxon>
        <taxon>Chamaesiphonaceae</taxon>
        <taxon>Chamaesiphon</taxon>
    </lineage>
</organism>
<proteinExistence type="predicted"/>
<dbReference type="Proteomes" id="UP000010366">
    <property type="component" value="Plasmid pCHA6605.01"/>
</dbReference>
<protein>
    <submittedName>
        <fullName evidence="1">Uncharacterized protein</fullName>
    </submittedName>
</protein>
<reference evidence="1 2" key="1">
    <citation type="submission" date="2012-05" db="EMBL/GenBank/DDBJ databases">
        <title>Noncontiguous Finished plasmid 1 of genome of Chamaesiphon sp. PCC 6605.</title>
        <authorList>
            <consortium name="US DOE Joint Genome Institute"/>
            <person name="Gugger M."/>
            <person name="Coursin T."/>
            <person name="Rippka R."/>
            <person name="Tandeau De Marsac N."/>
            <person name="Huntemann M."/>
            <person name="Wei C.-L."/>
            <person name="Han J."/>
            <person name="Detter J.C."/>
            <person name="Han C."/>
            <person name="Tapia R."/>
            <person name="Chen A."/>
            <person name="Kyrpides N."/>
            <person name="Mavromatis K."/>
            <person name="Markowitz V."/>
            <person name="Szeto E."/>
            <person name="Ivanova N."/>
            <person name="Pagani I."/>
            <person name="Pati A."/>
            <person name="Goodwin L."/>
            <person name="Nordberg H.P."/>
            <person name="Cantor M.N."/>
            <person name="Hua S.X."/>
            <person name="Woyke T."/>
            <person name="Kerfeld C.A."/>
        </authorList>
    </citation>
    <scope>NUCLEOTIDE SEQUENCE [LARGE SCALE GENOMIC DNA]</scope>
    <source>
        <strain evidence="2">ATCC 27169 / PCC 6605</strain>
        <plasmid evidence="2">Plasmid pCHA6605.01</plasmid>
    </source>
</reference>